<dbReference type="Gene3D" id="2.10.220.10">
    <property type="entry name" value="Hormone Receptor, Insulin-like Growth Factor Receptor 1, Chain A, domain 2"/>
    <property type="match status" value="8"/>
</dbReference>
<dbReference type="SMART" id="SM00181">
    <property type="entry name" value="EGF"/>
    <property type="match status" value="10"/>
</dbReference>
<dbReference type="Pfam" id="PF00069">
    <property type="entry name" value="Pkinase"/>
    <property type="match status" value="1"/>
</dbReference>
<dbReference type="OMA" id="HARVECT"/>
<dbReference type="InterPro" id="IPR000719">
    <property type="entry name" value="Prot_kinase_dom"/>
</dbReference>
<feature type="transmembrane region" description="Helical" evidence="1">
    <location>
        <begin position="1338"/>
        <end position="1364"/>
    </location>
</feature>
<evidence type="ECO:0000313" key="4">
    <source>
        <dbReference type="Proteomes" id="UP000030693"/>
    </source>
</evidence>
<dbReference type="InterPro" id="IPR053215">
    <property type="entry name" value="TKL_Ser/Thr_kinase"/>
</dbReference>
<dbReference type="SMART" id="SM00220">
    <property type="entry name" value="S_TKc"/>
    <property type="match status" value="1"/>
</dbReference>
<dbReference type="CDD" id="cd00064">
    <property type="entry name" value="FU"/>
    <property type="match status" value="5"/>
</dbReference>
<sequence length="1697" mass="167486">MPAWEHAATELSVPSALQDPGAGGLACVAESWLAAGPAGGLGLLPADTPADRLAENLLGFPADGSPVVWLRPGGPGAGPLLRGPLPGAGAELFAGAGPVRAVAALPPFGRPGQGHLFACASAAGVWHARVECTEAPGAGAGAACPARVAGPAARGPGSGPCDRLRPVSPRAVAAAGPDGLVLYHLLADGQVAGARGPARPAAVLTPLAMHLSGDARVAGPGPGPGPGVFMRRPGAAGGGPAGTVLLLPGTPGPGLVLTGGPGPHRRTSALPGVGQVLGGLPPGLAVPAAEVAFHAVALGPGLAMRPAAVVLLAGPLVGVSVVFCPGTGGCWLQPALFGQLPGAGAGWSAVFAAPSAAAGPGAAALRVALPGAGAPVTVVLEARACASTSTGSPGQVGFRPATYGPLCAPCDGLCRECAAAGPGGCTGCRLHLPGRATACAGECPAGLAPSGPDSTGECRCLGTCRTCEPAQASEPFGPYRCTACAAGHALPVNAGLHPGACQPCAGSCAECAQPGDPLACTACPRAGPAAGLLHRGACVGACPAGTWPDGLAGACRDCPANCAQCSGPGGQCDRCLDRHFPGPGPDGGCHPCDGSCAACAGADACTECRPGLSFLAAESGQAGLCTALCPGGQYEQAGQCVDCHAACQLCAGAGPDRCEACAAGHRWGPAGPAAVGSCVPCPAGCDQCLTDGRCVGCTGGLLLTDAGACVATCPAGTWPDTTAAQACAPCAGSCAACAGGPGADRCTACPPGWELLPVPGAEPGPPEAGGHGCYSGCPPGEYRLRLEDPCGPCAAGCLTCTGPAMGDCWRCADAGLVLQGAACVAACDPGFASVEGRCIACHGSCQGCVGSRSTECRGCAAGLLPAVAGQATGRCLDSCPAGWRATPAGCVPCPEQCAACGAPDSGACTRCQRGWLLHAGGCVADCPEGTTNFGGLCAACHGSCRTCFGPGPDQCATCRAHAPLQVGSSCWAACPAGMHLLAADRPPGDQCARCAGTCGTCSGPGADQCTGCPAGRVPFAGACLLACPEGFYPAPGPAADGPATCEPCASSCTICTGPSAGQCGSCPAGSWLHQVTCVEACPGGTFACFGTRACAPCGPGCLACERLPAAGAACQPRCLACRAGLFLTSAEHGATCEAACPPDMTAPAPGRGNVCLPCAGQCRGCIDTPGACKLCALSYMLMDYDGGRSCGAFCPQDGTPYQHALGLVPGMGMVGACLHCPAGCDVCDAPTRLPACRVDAHTAALLCDPATECNRCRPGLRLLTRAPGETACVDACPAGHHPGRGLAGVPVCLPCPAACVAGCGPTGLCPGPGPGSDSSSGGGGDSHGGHVPGARHGVLALGLGVGLGLLFLLVLGLVVFFLVWRPGRRAARTNKAADLDADASATVLNTIMELSLPGHIHLGLDHFAPLPEETLGAGTQAAVFAARCVGAGTADRLGCPPVVAVKRLKADRLTATQATLFQNEIALMWMLREHPNVVRLYGYSEQPPAIVMERFQTDLGTLLHSAVPLDLPALVDLCHQWIAGLEAMHTNGVAHCDLKPGNVFVSQAGPAWRAAIGDLGASRNLSNRSSALVAGVPELNALTARYAAPEIFDAMTRRRPLDRALLLPADIFSAGIMLWECLSRQLPWKGFKFASISSSVGAGIRPDLSLVLASERAATPPTANPGPAMDAIQAAWVQDPHARPVASHFRALCVDLM</sequence>
<dbReference type="Gene3D" id="1.10.510.10">
    <property type="entry name" value="Transferase(Phosphotransferase) domain 1"/>
    <property type="match status" value="1"/>
</dbReference>
<keyword evidence="1" id="KW-0812">Transmembrane</keyword>
<gene>
    <name evidence="3" type="ORF">H696_05389</name>
</gene>
<keyword evidence="3" id="KW-0723">Serine/threonine-protein kinase</keyword>
<feature type="domain" description="Protein kinase" evidence="2">
    <location>
        <begin position="1409"/>
        <end position="1697"/>
    </location>
</feature>
<dbReference type="RefSeq" id="XP_009497504.1">
    <property type="nucleotide sequence ID" value="XM_009499229.1"/>
</dbReference>
<dbReference type="InterPro" id="IPR000742">
    <property type="entry name" value="EGF"/>
</dbReference>
<evidence type="ECO:0000313" key="3">
    <source>
        <dbReference type="EMBL" id="KCV68130.1"/>
    </source>
</evidence>
<reference evidence="3" key="1">
    <citation type="submission" date="2013-04" db="EMBL/GenBank/DDBJ databases">
        <title>The Genome Sequence of Fonticula alba ATCC 38817.</title>
        <authorList>
            <consortium name="The Broad Institute Genomics Platform"/>
            <person name="Russ C."/>
            <person name="Cuomo C."/>
            <person name="Burger G."/>
            <person name="Gray M.W."/>
            <person name="Holland P.W.H."/>
            <person name="King N."/>
            <person name="Lang F.B.F."/>
            <person name="Roger A.J."/>
            <person name="Ruiz-Trillo I."/>
            <person name="Brown M."/>
            <person name="Walker B."/>
            <person name="Young S."/>
            <person name="Zeng Q."/>
            <person name="Gargeya S."/>
            <person name="Fitzgerald M."/>
            <person name="Haas B."/>
            <person name="Abouelleil A."/>
            <person name="Allen A.W."/>
            <person name="Alvarado L."/>
            <person name="Arachchi H.M."/>
            <person name="Berlin A.M."/>
            <person name="Chapman S.B."/>
            <person name="Gainer-Dewar J."/>
            <person name="Goldberg J."/>
            <person name="Griggs A."/>
            <person name="Gujja S."/>
            <person name="Hansen M."/>
            <person name="Howarth C."/>
            <person name="Imamovic A."/>
            <person name="Ireland A."/>
            <person name="Larimer J."/>
            <person name="McCowan C."/>
            <person name="Murphy C."/>
            <person name="Pearson M."/>
            <person name="Poon T.W."/>
            <person name="Priest M."/>
            <person name="Roberts A."/>
            <person name="Saif S."/>
            <person name="Shea T."/>
            <person name="Sisk P."/>
            <person name="Sykes S."/>
            <person name="Wortman J."/>
            <person name="Nusbaum C."/>
            <person name="Birren B."/>
        </authorList>
    </citation>
    <scope>NUCLEOTIDE SEQUENCE [LARGE SCALE GENOMIC DNA]</scope>
    <source>
        <strain evidence="3">ATCC 38817</strain>
    </source>
</reference>
<dbReference type="GO" id="GO:0004674">
    <property type="term" value="F:protein serine/threonine kinase activity"/>
    <property type="evidence" value="ECO:0007669"/>
    <property type="project" value="UniProtKB-KW"/>
</dbReference>
<evidence type="ECO:0000259" key="2">
    <source>
        <dbReference type="PROSITE" id="PS50011"/>
    </source>
</evidence>
<dbReference type="SUPFAM" id="SSF56112">
    <property type="entry name" value="Protein kinase-like (PK-like)"/>
    <property type="match status" value="1"/>
</dbReference>
<keyword evidence="3" id="KW-0808">Transferase</keyword>
<dbReference type="eggNOG" id="KOG0192">
    <property type="taxonomic scope" value="Eukaryota"/>
</dbReference>
<accession>A0A058Z1J1</accession>
<dbReference type="PANTHER" id="PTHR45756:SF1">
    <property type="entry name" value="PROTEIN KINASE DOMAIN CONTAINING PROTEIN"/>
    <property type="match status" value="1"/>
</dbReference>
<evidence type="ECO:0000256" key="1">
    <source>
        <dbReference type="SAM" id="Phobius"/>
    </source>
</evidence>
<dbReference type="GeneID" id="20530114"/>
<dbReference type="SMART" id="SM00261">
    <property type="entry name" value="FU"/>
    <property type="match status" value="15"/>
</dbReference>
<organism evidence="3">
    <name type="scientific">Fonticula alba</name>
    <name type="common">Slime mold</name>
    <dbReference type="NCBI Taxonomy" id="691883"/>
    <lineage>
        <taxon>Eukaryota</taxon>
        <taxon>Rotosphaerida</taxon>
        <taxon>Fonticulaceae</taxon>
        <taxon>Fonticula</taxon>
    </lineage>
</organism>
<keyword evidence="4" id="KW-1185">Reference proteome</keyword>
<name>A0A058Z1J1_FONAL</name>
<dbReference type="eggNOG" id="KOG3525">
    <property type="taxonomic scope" value="Eukaryota"/>
</dbReference>
<proteinExistence type="predicted"/>
<dbReference type="PROSITE" id="PS00108">
    <property type="entry name" value="PROTEIN_KINASE_ST"/>
    <property type="match status" value="1"/>
</dbReference>
<dbReference type="PANTHER" id="PTHR45756">
    <property type="entry name" value="PALMITOYLTRANSFERASE"/>
    <property type="match status" value="1"/>
</dbReference>
<keyword evidence="1" id="KW-1133">Transmembrane helix</keyword>
<dbReference type="OrthoDB" id="6219513at2759"/>
<dbReference type="EMBL" id="KB932210">
    <property type="protein sequence ID" value="KCV68130.1"/>
    <property type="molecule type" value="Genomic_DNA"/>
</dbReference>
<keyword evidence="1" id="KW-0472">Membrane</keyword>
<dbReference type="InterPro" id="IPR009030">
    <property type="entry name" value="Growth_fac_rcpt_cys_sf"/>
</dbReference>
<dbReference type="Gene3D" id="3.30.200.20">
    <property type="entry name" value="Phosphorylase Kinase, domain 1"/>
    <property type="match status" value="1"/>
</dbReference>
<dbReference type="GO" id="GO:0005524">
    <property type="term" value="F:ATP binding"/>
    <property type="evidence" value="ECO:0007669"/>
    <property type="project" value="InterPro"/>
</dbReference>
<dbReference type="InterPro" id="IPR008271">
    <property type="entry name" value="Ser/Thr_kinase_AS"/>
</dbReference>
<protein>
    <submittedName>
        <fullName evidence="3">Serine/threonine protein kinase</fullName>
    </submittedName>
</protein>
<keyword evidence="3" id="KW-0418">Kinase</keyword>
<dbReference type="SUPFAM" id="SSF57184">
    <property type="entry name" value="Growth factor receptor domain"/>
    <property type="match status" value="6"/>
</dbReference>
<dbReference type="InterPro" id="IPR006212">
    <property type="entry name" value="Furin_repeat"/>
</dbReference>
<dbReference type="InterPro" id="IPR011009">
    <property type="entry name" value="Kinase-like_dom_sf"/>
</dbReference>
<dbReference type="PROSITE" id="PS50011">
    <property type="entry name" value="PROTEIN_KINASE_DOM"/>
    <property type="match status" value="1"/>
</dbReference>
<dbReference type="Proteomes" id="UP000030693">
    <property type="component" value="Unassembled WGS sequence"/>
</dbReference>